<evidence type="ECO:0000256" key="6">
    <source>
        <dbReference type="NCBIfam" id="TIGR01928"/>
    </source>
</evidence>
<evidence type="ECO:0000256" key="3">
    <source>
        <dbReference type="ARBA" id="ARBA00022842"/>
    </source>
</evidence>
<evidence type="ECO:0000256" key="4">
    <source>
        <dbReference type="ARBA" id="ARBA00023239"/>
    </source>
</evidence>
<keyword evidence="3" id="KW-0460">Magnesium</keyword>
<accession>A0ABQ1KKZ3</accession>
<dbReference type="SUPFAM" id="SSF54826">
    <property type="entry name" value="Enolase N-terminal domain-like"/>
    <property type="match status" value="1"/>
</dbReference>
<keyword evidence="4" id="KW-0456">Lyase</keyword>
<reference evidence="9" key="1">
    <citation type="journal article" date="2019" name="Int. J. Syst. Evol. Microbiol.">
        <title>The Global Catalogue of Microorganisms (GCM) 10K type strain sequencing project: providing services to taxonomists for standard genome sequencing and annotation.</title>
        <authorList>
            <consortium name="The Broad Institute Genomics Platform"/>
            <consortium name="The Broad Institute Genome Sequencing Center for Infectious Disease"/>
            <person name="Wu L."/>
            <person name="Ma J."/>
        </authorList>
    </citation>
    <scope>NUCLEOTIDE SEQUENCE [LARGE SCALE GENOMIC DNA]</scope>
    <source>
        <strain evidence="9">CGMCC 1.12478</strain>
    </source>
</reference>
<dbReference type="PANTHER" id="PTHR48073:SF5">
    <property type="entry name" value="O-SUCCINYLBENZOATE SYNTHASE"/>
    <property type="match status" value="1"/>
</dbReference>
<dbReference type="EMBL" id="BMFC01000004">
    <property type="protein sequence ID" value="GGC03588.1"/>
    <property type="molecule type" value="Genomic_DNA"/>
</dbReference>
<evidence type="ECO:0000256" key="5">
    <source>
        <dbReference type="ARBA" id="ARBA00029491"/>
    </source>
</evidence>
<dbReference type="Gene3D" id="3.20.20.120">
    <property type="entry name" value="Enolase-like C-terminal domain"/>
    <property type="match status" value="1"/>
</dbReference>
<sequence>MRALSYQCCMTHAIKIERAELRLVHLPLLTPFVISTGTMTHKTFPLLVLRGEGVDGMAEGVMDPLPDYLEETIAGALDLLRNAVLPRLVGLRIGSPSDIAPLLAPWRGNRMAKAVVEMAVWDLWARSLNQPLCHLLGGVRDRIEVGVSLGIAPLDVTLDRIAEAQAQGYRRVKLKIKQGHDLTLLAGVRAEFPDIKLTVDANTDYTLSDLPVLRGMDAFDLDYIEQPLAFDDILDHVQVQAALNTAICLDESIRTAKDARIALQMGAARVINIKVGRVGGIAEARAIHDVSAAFGAPVWCGGMLESGVGRAHNIHLATLPNFTKPGDTSSASRYFARDIVNEPLEATDGLMPVPPGPGIGVTLDHVALDAVSEVIEVWTA</sequence>
<dbReference type="NCBIfam" id="TIGR01928">
    <property type="entry name" value="menC_lowGC_arch"/>
    <property type="match status" value="1"/>
</dbReference>
<dbReference type="Proteomes" id="UP000645462">
    <property type="component" value="Unassembled WGS sequence"/>
</dbReference>
<keyword evidence="9" id="KW-1185">Reference proteome</keyword>
<dbReference type="InterPro" id="IPR013341">
    <property type="entry name" value="Mandelate_racemase_N_dom"/>
</dbReference>
<dbReference type="SFLD" id="SFLDG00180">
    <property type="entry name" value="muconate_cycloisomerase"/>
    <property type="match status" value="1"/>
</dbReference>
<dbReference type="SFLD" id="SFLDS00001">
    <property type="entry name" value="Enolase"/>
    <property type="match status" value="1"/>
</dbReference>
<dbReference type="EC" id="4.2.1.113" evidence="5 6"/>
<dbReference type="SFLD" id="SFLDF00009">
    <property type="entry name" value="o-succinylbenzoate_synthase"/>
    <property type="match status" value="1"/>
</dbReference>
<dbReference type="InterPro" id="IPR029017">
    <property type="entry name" value="Enolase-like_N"/>
</dbReference>
<dbReference type="Pfam" id="PF13378">
    <property type="entry name" value="MR_MLE_C"/>
    <property type="match status" value="1"/>
</dbReference>
<dbReference type="Gene3D" id="3.30.390.10">
    <property type="entry name" value="Enolase-like, N-terminal domain"/>
    <property type="match status" value="1"/>
</dbReference>
<dbReference type="SMART" id="SM00922">
    <property type="entry name" value="MR_MLE"/>
    <property type="match status" value="1"/>
</dbReference>
<keyword evidence="2" id="KW-0479">Metal-binding</keyword>
<dbReference type="InterPro" id="IPR010197">
    <property type="entry name" value="OSBS/NAAAR"/>
</dbReference>
<evidence type="ECO:0000259" key="7">
    <source>
        <dbReference type="SMART" id="SM00922"/>
    </source>
</evidence>
<dbReference type="InterPro" id="IPR013342">
    <property type="entry name" value="Mandelate_racemase_C"/>
</dbReference>
<dbReference type="InterPro" id="IPR036849">
    <property type="entry name" value="Enolase-like_C_sf"/>
</dbReference>
<name>A0ABQ1KKZ3_9RHOB</name>
<dbReference type="SUPFAM" id="SSF51604">
    <property type="entry name" value="Enolase C-terminal domain-like"/>
    <property type="match status" value="1"/>
</dbReference>
<evidence type="ECO:0000256" key="2">
    <source>
        <dbReference type="ARBA" id="ARBA00022723"/>
    </source>
</evidence>
<comment type="caution">
    <text evidence="8">The sequence shown here is derived from an EMBL/GenBank/DDBJ whole genome shotgun (WGS) entry which is preliminary data.</text>
</comment>
<evidence type="ECO:0000313" key="9">
    <source>
        <dbReference type="Proteomes" id="UP000645462"/>
    </source>
</evidence>
<dbReference type="PANTHER" id="PTHR48073">
    <property type="entry name" value="O-SUCCINYLBENZOATE SYNTHASE-RELATED"/>
    <property type="match status" value="1"/>
</dbReference>
<dbReference type="Pfam" id="PF02746">
    <property type="entry name" value="MR_MLE_N"/>
    <property type="match status" value="1"/>
</dbReference>
<comment type="cofactor">
    <cofactor evidence="1">
        <name>a divalent metal cation</name>
        <dbReference type="ChEBI" id="CHEBI:60240"/>
    </cofactor>
</comment>
<feature type="domain" description="Mandelate racemase/muconate lactonizing enzyme C-terminal" evidence="7">
    <location>
        <begin position="154"/>
        <end position="246"/>
    </location>
</feature>
<evidence type="ECO:0000313" key="8">
    <source>
        <dbReference type="EMBL" id="GGC03588.1"/>
    </source>
</evidence>
<gene>
    <name evidence="8" type="primary">menC</name>
    <name evidence="8" type="ORF">GCM10011363_20230</name>
</gene>
<evidence type="ECO:0000256" key="1">
    <source>
        <dbReference type="ARBA" id="ARBA00001968"/>
    </source>
</evidence>
<proteinExistence type="predicted"/>
<organism evidence="8 9">
    <name type="scientific">Marivita lacus</name>
    <dbReference type="NCBI Taxonomy" id="1323742"/>
    <lineage>
        <taxon>Bacteria</taxon>
        <taxon>Pseudomonadati</taxon>
        <taxon>Pseudomonadota</taxon>
        <taxon>Alphaproteobacteria</taxon>
        <taxon>Rhodobacterales</taxon>
        <taxon>Roseobacteraceae</taxon>
        <taxon>Marivita</taxon>
    </lineage>
</organism>
<dbReference type="CDD" id="cd03317">
    <property type="entry name" value="NAAAR"/>
    <property type="match status" value="1"/>
</dbReference>
<dbReference type="InterPro" id="IPR029065">
    <property type="entry name" value="Enolase_C-like"/>
</dbReference>
<protein>
    <recommendedName>
        <fullName evidence="5 6">o-succinylbenzoate synthase</fullName>
        <ecNumber evidence="5 6">4.2.1.113</ecNumber>
    </recommendedName>
</protein>